<dbReference type="EMBL" id="JANPWB010000012">
    <property type="protein sequence ID" value="KAJ1119756.1"/>
    <property type="molecule type" value="Genomic_DNA"/>
</dbReference>
<organism evidence="1 2">
    <name type="scientific">Pleurodeles waltl</name>
    <name type="common">Iberian ribbed newt</name>
    <dbReference type="NCBI Taxonomy" id="8319"/>
    <lineage>
        <taxon>Eukaryota</taxon>
        <taxon>Metazoa</taxon>
        <taxon>Chordata</taxon>
        <taxon>Craniata</taxon>
        <taxon>Vertebrata</taxon>
        <taxon>Euteleostomi</taxon>
        <taxon>Amphibia</taxon>
        <taxon>Batrachia</taxon>
        <taxon>Caudata</taxon>
        <taxon>Salamandroidea</taxon>
        <taxon>Salamandridae</taxon>
        <taxon>Pleurodelinae</taxon>
        <taxon>Pleurodeles</taxon>
    </lineage>
</organism>
<protein>
    <submittedName>
        <fullName evidence="1">Uncharacterized protein</fullName>
    </submittedName>
</protein>
<evidence type="ECO:0000313" key="2">
    <source>
        <dbReference type="Proteomes" id="UP001066276"/>
    </source>
</evidence>
<keyword evidence="2" id="KW-1185">Reference proteome</keyword>
<proteinExistence type="predicted"/>
<sequence length="91" mass="10124">MGEEKGRCLKYTGYEVQTPDWVVWASEAVGDFKRFCGQSASLVRFRASASRINVMHGTRLDTVLSSASTRISLQQVAWREVAVNGVMNVLL</sequence>
<dbReference type="Proteomes" id="UP001066276">
    <property type="component" value="Chromosome 8"/>
</dbReference>
<gene>
    <name evidence="1" type="ORF">NDU88_007941</name>
</gene>
<accession>A0AAV7NWD3</accession>
<evidence type="ECO:0000313" key="1">
    <source>
        <dbReference type="EMBL" id="KAJ1119756.1"/>
    </source>
</evidence>
<comment type="caution">
    <text evidence="1">The sequence shown here is derived from an EMBL/GenBank/DDBJ whole genome shotgun (WGS) entry which is preliminary data.</text>
</comment>
<dbReference type="AlphaFoldDB" id="A0AAV7NWD3"/>
<name>A0AAV7NWD3_PLEWA</name>
<reference evidence="1" key="1">
    <citation type="journal article" date="2022" name="bioRxiv">
        <title>Sequencing and chromosome-scale assembly of the giantPleurodeles waltlgenome.</title>
        <authorList>
            <person name="Brown T."/>
            <person name="Elewa A."/>
            <person name="Iarovenko S."/>
            <person name="Subramanian E."/>
            <person name="Araus A.J."/>
            <person name="Petzold A."/>
            <person name="Susuki M."/>
            <person name="Suzuki K.-i.T."/>
            <person name="Hayashi T."/>
            <person name="Toyoda A."/>
            <person name="Oliveira C."/>
            <person name="Osipova E."/>
            <person name="Leigh N.D."/>
            <person name="Simon A."/>
            <person name="Yun M.H."/>
        </authorList>
    </citation>
    <scope>NUCLEOTIDE SEQUENCE</scope>
    <source>
        <strain evidence="1">20211129_DDA</strain>
        <tissue evidence="1">Liver</tissue>
    </source>
</reference>